<dbReference type="SUPFAM" id="SSF55729">
    <property type="entry name" value="Acyl-CoA N-acyltransferases (Nat)"/>
    <property type="match status" value="1"/>
</dbReference>
<dbReference type="InterPro" id="IPR050680">
    <property type="entry name" value="YpeA/RimI_acetyltransf"/>
</dbReference>
<evidence type="ECO:0000313" key="5">
    <source>
        <dbReference type="Proteomes" id="UP000825258"/>
    </source>
</evidence>
<evidence type="ECO:0000256" key="1">
    <source>
        <dbReference type="ARBA" id="ARBA00022679"/>
    </source>
</evidence>
<gene>
    <name evidence="4" type="ORF">KK2020170_13200</name>
</gene>
<keyword evidence="5" id="KW-1185">Reference proteome</keyword>
<keyword evidence="2" id="KW-0012">Acyltransferase</keyword>
<dbReference type="PANTHER" id="PTHR43420">
    <property type="entry name" value="ACETYLTRANSFERASE"/>
    <property type="match status" value="1"/>
</dbReference>
<evidence type="ECO:0000256" key="2">
    <source>
        <dbReference type="ARBA" id="ARBA00023315"/>
    </source>
</evidence>
<evidence type="ECO:0000259" key="3">
    <source>
        <dbReference type="PROSITE" id="PS51186"/>
    </source>
</evidence>
<name>A0ABM7S4M2_9FLAO</name>
<dbReference type="InterPro" id="IPR000182">
    <property type="entry name" value="GNAT_dom"/>
</dbReference>
<dbReference type="Pfam" id="PF13673">
    <property type="entry name" value="Acetyltransf_10"/>
    <property type="match status" value="1"/>
</dbReference>
<dbReference type="CDD" id="cd04301">
    <property type="entry name" value="NAT_SF"/>
    <property type="match status" value="1"/>
</dbReference>
<sequence length="163" mass="18979">MQLIKVDSSHLNIIEQLARKIWPVAYAEILSQEQLDYMLDMFYSEEALLAQLEKGHVFYLVKNTSGDYLGFVSFELNCEPHKTKIHKIYVLPETQGLGLGKLLFEKVREEALKANQEAIFLNVNKYNNAQHFYTKLNFEIVKEEVIDIGHGYVMDDYVMEVKL</sequence>
<dbReference type="PANTHER" id="PTHR43420:SF47">
    <property type="entry name" value="N-ACETYLTRANSFERASE DOMAIN-CONTAINING PROTEIN"/>
    <property type="match status" value="1"/>
</dbReference>
<keyword evidence="1" id="KW-0808">Transferase</keyword>
<dbReference type="InterPro" id="IPR016181">
    <property type="entry name" value="Acyl_CoA_acyltransferase"/>
</dbReference>
<protein>
    <submittedName>
        <fullName evidence="4">N-acetyltransferase</fullName>
    </submittedName>
</protein>
<proteinExistence type="predicted"/>
<organism evidence="4 5">
    <name type="scientific">Flavobacterium okayamense</name>
    <dbReference type="NCBI Taxonomy" id="2830782"/>
    <lineage>
        <taxon>Bacteria</taxon>
        <taxon>Pseudomonadati</taxon>
        <taxon>Bacteroidota</taxon>
        <taxon>Flavobacteriia</taxon>
        <taxon>Flavobacteriales</taxon>
        <taxon>Flavobacteriaceae</taxon>
        <taxon>Flavobacterium</taxon>
    </lineage>
</organism>
<evidence type="ECO:0000313" key="4">
    <source>
        <dbReference type="EMBL" id="BCY28452.1"/>
    </source>
</evidence>
<dbReference type="PROSITE" id="PS51186">
    <property type="entry name" value="GNAT"/>
    <property type="match status" value="1"/>
</dbReference>
<accession>A0ABM7S4M2</accession>
<dbReference type="Proteomes" id="UP000825258">
    <property type="component" value="Chromosome"/>
</dbReference>
<feature type="domain" description="N-acetyltransferase" evidence="3">
    <location>
        <begin position="19"/>
        <end position="163"/>
    </location>
</feature>
<dbReference type="RefSeq" id="WP_221257580.1">
    <property type="nucleotide sequence ID" value="NZ_AP024749.1"/>
</dbReference>
<dbReference type="EMBL" id="AP024749">
    <property type="protein sequence ID" value="BCY28452.1"/>
    <property type="molecule type" value="Genomic_DNA"/>
</dbReference>
<dbReference type="Gene3D" id="3.40.630.30">
    <property type="match status" value="1"/>
</dbReference>
<reference evidence="4 5" key="1">
    <citation type="submission" date="2021-06" db="EMBL/GenBank/DDBJ databases">
        <title>Whole genome sequences of Flavobacterium sp. KK2020170 and assembly.</title>
        <authorList>
            <person name="Kitahara K."/>
            <person name="Miyoshi S."/>
            <person name="Uesaka K."/>
        </authorList>
    </citation>
    <scope>NUCLEOTIDE SEQUENCE [LARGE SCALE GENOMIC DNA]</scope>
    <source>
        <strain evidence="4 5">KK2020170</strain>
    </source>
</reference>